<dbReference type="Pfam" id="PF01381">
    <property type="entry name" value="HTH_3"/>
    <property type="match status" value="1"/>
</dbReference>
<feature type="domain" description="HTH cro/C1-type" evidence="2">
    <location>
        <begin position="7"/>
        <end position="61"/>
    </location>
</feature>
<comment type="caution">
    <text evidence="3">The sequence shown here is derived from an EMBL/GenBank/DDBJ whole genome shotgun (WGS) entry which is preliminary data.</text>
</comment>
<keyword evidence="4" id="KW-1185">Reference proteome</keyword>
<evidence type="ECO:0000313" key="3">
    <source>
        <dbReference type="EMBL" id="MBU3875353.1"/>
    </source>
</evidence>
<dbReference type="PROSITE" id="PS50943">
    <property type="entry name" value="HTH_CROC1"/>
    <property type="match status" value="1"/>
</dbReference>
<dbReference type="EMBL" id="JABACJ020000004">
    <property type="protein sequence ID" value="MBU3875353.1"/>
    <property type="molecule type" value="Genomic_DNA"/>
</dbReference>
<dbReference type="Proteomes" id="UP000723714">
    <property type="component" value="Unassembled WGS sequence"/>
</dbReference>
<evidence type="ECO:0000256" key="1">
    <source>
        <dbReference type="ARBA" id="ARBA00023125"/>
    </source>
</evidence>
<name>A0ABS6D176_9FIRM</name>
<sequence length="358" mass="41314">MRIHEIIREKRKSLELTQEQAAVRLGVTASAFNKWERGISCPDITILPALARLLETDLNTLLSFQEELTNEEIALWCSQISEILMKDGFEKAYEMGMEKVREYPGSGALLFNVAGTLEGGLQIFAEGIDEEKKQKYLEELEVLYERAAKSKEESVRIQANALLAAKCMNREDYDGAQERIELLPDPSWKNKRQMQAQLYVRTGRYDEAVRLKETEILESVNDIYSNLLSLMEIAVKEKRIEDAGYFTEKAVQTIQLYEMWEYSAGVAQFQLAVSKRDKHGTIGALKKMLPSLEKGWQPGESRLYEHIGEKKESIGRGEYWQAFTQKIVEGLKTDEDMEFLREDEEFLRIVKRYESSIH</sequence>
<organism evidence="3 4">
    <name type="scientific">Faecalicatena faecalis</name>
    <dbReference type="NCBI Taxonomy" id="2726362"/>
    <lineage>
        <taxon>Bacteria</taxon>
        <taxon>Bacillati</taxon>
        <taxon>Bacillota</taxon>
        <taxon>Clostridia</taxon>
        <taxon>Lachnospirales</taxon>
        <taxon>Lachnospiraceae</taxon>
        <taxon>Faecalicatena</taxon>
    </lineage>
</organism>
<dbReference type="CDD" id="cd00093">
    <property type="entry name" value="HTH_XRE"/>
    <property type="match status" value="1"/>
</dbReference>
<reference evidence="3 4" key="1">
    <citation type="submission" date="2021-06" db="EMBL/GenBank/DDBJ databases">
        <title>Faecalicatena sp. nov. isolated from porcine feces.</title>
        <authorList>
            <person name="Oh B.S."/>
            <person name="Lee J.H."/>
        </authorList>
    </citation>
    <scope>NUCLEOTIDE SEQUENCE [LARGE SCALE GENOMIC DNA]</scope>
    <source>
        <strain evidence="3 4">AGMB00832</strain>
    </source>
</reference>
<keyword evidence="1" id="KW-0238">DNA-binding</keyword>
<proteinExistence type="predicted"/>
<accession>A0ABS6D176</accession>
<protein>
    <submittedName>
        <fullName evidence="3">Helix-turn-helix domain-containing protein</fullName>
    </submittedName>
</protein>
<dbReference type="InterPro" id="IPR001387">
    <property type="entry name" value="Cro/C1-type_HTH"/>
</dbReference>
<dbReference type="PANTHER" id="PTHR46558">
    <property type="entry name" value="TRACRIPTIONAL REGULATORY PROTEIN-RELATED-RELATED"/>
    <property type="match status" value="1"/>
</dbReference>
<evidence type="ECO:0000259" key="2">
    <source>
        <dbReference type="PROSITE" id="PS50943"/>
    </source>
</evidence>
<dbReference type="PANTHER" id="PTHR46558:SF11">
    <property type="entry name" value="HTH-TYPE TRANSCRIPTIONAL REGULATOR XRE"/>
    <property type="match status" value="1"/>
</dbReference>
<evidence type="ECO:0000313" key="4">
    <source>
        <dbReference type="Proteomes" id="UP000723714"/>
    </source>
</evidence>
<dbReference type="SMART" id="SM00530">
    <property type="entry name" value="HTH_XRE"/>
    <property type="match status" value="1"/>
</dbReference>
<gene>
    <name evidence="3" type="ORF">HGO97_005950</name>
</gene>
<dbReference type="RefSeq" id="WP_216240294.1">
    <property type="nucleotide sequence ID" value="NZ_JABACJ020000004.1"/>
</dbReference>